<proteinExistence type="predicted"/>
<dbReference type="SUPFAM" id="SSF49464">
    <property type="entry name" value="Carboxypeptidase regulatory domain-like"/>
    <property type="match status" value="1"/>
</dbReference>
<keyword evidence="1" id="KW-0812">Transmembrane</keyword>
<accession>A0A2R6A7Q7</accession>
<name>A0A2R6A7Q7_9ARCH</name>
<dbReference type="AlphaFoldDB" id="A0A2R6A7Q7"/>
<dbReference type="Proteomes" id="UP000240569">
    <property type="component" value="Unassembled WGS sequence"/>
</dbReference>
<keyword evidence="1" id="KW-1133">Transmembrane helix</keyword>
<organism evidence="2 3">
    <name type="scientific">Candidatus Marsarchaeota G1 archaeon BE_D</name>
    <dbReference type="NCBI Taxonomy" id="1978156"/>
    <lineage>
        <taxon>Archaea</taxon>
        <taxon>Candidatus Marsarchaeota</taxon>
        <taxon>Candidatus Marsarchaeota group 1</taxon>
    </lineage>
</organism>
<dbReference type="InterPro" id="IPR008969">
    <property type="entry name" value="CarboxyPept-like_regulatory"/>
</dbReference>
<evidence type="ECO:0008006" key="4">
    <source>
        <dbReference type="Google" id="ProtNLM"/>
    </source>
</evidence>
<comment type="caution">
    <text evidence="2">The sequence shown here is derived from an EMBL/GenBank/DDBJ whole genome shotgun (WGS) entry which is preliminary data.</text>
</comment>
<keyword evidence="1" id="KW-0472">Membrane</keyword>
<reference evidence="2 3" key="1">
    <citation type="submission" date="2017-04" db="EMBL/GenBank/DDBJ databases">
        <title>Novel microbial lineages endemic to geothermal iron-oxide mats fill important gaps in the evolutionary history of Archaea.</title>
        <authorList>
            <person name="Jay Z.J."/>
            <person name="Beam J.P."/>
            <person name="Dlakic M."/>
            <person name="Rusch D.B."/>
            <person name="Kozubal M.A."/>
            <person name="Inskeep W.P."/>
        </authorList>
    </citation>
    <scope>NUCLEOTIDE SEQUENCE [LARGE SCALE GENOMIC DNA]</scope>
    <source>
        <strain evidence="2">BE_D</strain>
    </source>
</reference>
<sequence>MRIVGLFVLPLILLANLQIGIFSNIKIFDLQNANYSMDSLNSNYSNISCIHAFFSVKNGSVNFSVPNLARGEGVIVATGSDIKNPRGYILFFSNSNYSVWWTQTAGNQSYSFDSNGAVIGYLSCFTGLSMKILKFDEGKTFYTLPTENYSHFFVIIACYNYECSNVSVAGQVVKYSYTYKNQNYTLTFYYGLFSFSDNYILVKTSTPSSLVFLIGISEKIYGWIRGTIYPPNAIVLVNGTRYTIKNGVLNLSLPFGMYNVTFLAKGYSNLSVVVPVYGGEATPLSVRLPSLRDRLIIVINEVLKYYIPTLLAASIIAIMIYIFKKDKKG</sequence>
<feature type="transmembrane region" description="Helical" evidence="1">
    <location>
        <begin position="305"/>
        <end position="323"/>
    </location>
</feature>
<evidence type="ECO:0000313" key="3">
    <source>
        <dbReference type="Proteomes" id="UP000240569"/>
    </source>
</evidence>
<evidence type="ECO:0000256" key="1">
    <source>
        <dbReference type="SAM" id="Phobius"/>
    </source>
</evidence>
<protein>
    <recommendedName>
        <fullName evidence="4">PEGA domain-containing protein</fullName>
    </recommendedName>
</protein>
<evidence type="ECO:0000313" key="2">
    <source>
        <dbReference type="EMBL" id="PSN82420.1"/>
    </source>
</evidence>
<gene>
    <name evidence="2" type="ORF">B9Q02_11725</name>
</gene>
<dbReference type="EMBL" id="NEXD01000155">
    <property type="protein sequence ID" value="PSN82420.1"/>
    <property type="molecule type" value="Genomic_DNA"/>
</dbReference>